<sequence length="286" mass="31681">MKWIGRRESGNVEDRRGMSGGKVAAGGGVIGVLIYLVYTFMSGGQVDPSQMQRQLGGGDAPAQMSAEEQQEDEQRAKFVKVVLADTEDVWNKLFQQQGQNYQDPVLVLFRGQVESACGYASSASGPFYCPGDNKLYIDLSFYEDLQHKLNAPGDFPMAYVVAHEVGHHIQNLNGTAAKVNRMRQQLSEKEFNKYSVMMELQADFLAGVWAHHAQQMNAILEPGDIEEALNAASAIGDDRLQQQSGGRVVPDAFTHGTSAQRMYWFKKGYETGDMRQGDTFNAPDLR</sequence>
<evidence type="ECO:0000256" key="4">
    <source>
        <dbReference type="ARBA" id="ARBA00023136"/>
    </source>
</evidence>
<name>A0ABS9KK63_9BACT</name>
<comment type="subcellular location">
    <subcellularLocation>
        <location evidence="1">Membrane</location>
        <topology evidence="1">Single-pass membrane protein</topology>
    </subcellularLocation>
</comment>
<keyword evidence="3 6" id="KW-1133">Transmembrane helix</keyword>
<feature type="transmembrane region" description="Helical" evidence="6">
    <location>
        <begin position="21"/>
        <end position="41"/>
    </location>
</feature>
<keyword evidence="4 6" id="KW-0472">Membrane</keyword>
<accession>A0ABS9KK63</accession>
<keyword evidence="8" id="KW-1185">Reference proteome</keyword>
<dbReference type="RefSeq" id="WP_237867944.1">
    <property type="nucleotide sequence ID" value="NZ_JAKLTR010000001.1"/>
</dbReference>
<protein>
    <submittedName>
        <fullName evidence="7">Zinc metallopeptidase</fullName>
    </submittedName>
</protein>
<dbReference type="InterPro" id="IPR007343">
    <property type="entry name" value="Uncharacterised_pept_Zn_put"/>
</dbReference>
<dbReference type="Proteomes" id="UP001165367">
    <property type="component" value="Unassembled WGS sequence"/>
</dbReference>
<evidence type="ECO:0000256" key="6">
    <source>
        <dbReference type="SAM" id="Phobius"/>
    </source>
</evidence>
<dbReference type="SUPFAM" id="SSF55486">
    <property type="entry name" value="Metalloproteases ('zincins'), catalytic domain"/>
    <property type="match status" value="1"/>
</dbReference>
<dbReference type="PANTHER" id="PTHR30168">
    <property type="entry name" value="PUTATIVE MEMBRANE PROTEIN YPFJ"/>
    <property type="match status" value="1"/>
</dbReference>
<evidence type="ECO:0000256" key="3">
    <source>
        <dbReference type="ARBA" id="ARBA00022989"/>
    </source>
</evidence>
<evidence type="ECO:0000313" key="7">
    <source>
        <dbReference type="EMBL" id="MCG2612715.1"/>
    </source>
</evidence>
<proteinExistence type="predicted"/>
<evidence type="ECO:0000256" key="1">
    <source>
        <dbReference type="ARBA" id="ARBA00004167"/>
    </source>
</evidence>
<comment type="caution">
    <text evidence="7">The sequence shown here is derived from an EMBL/GenBank/DDBJ whole genome shotgun (WGS) entry which is preliminary data.</text>
</comment>
<keyword evidence="2 6" id="KW-0812">Transmembrane</keyword>
<reference evidence="7" key="1">
    <citation type="submission" date="2022-01" db="EMBL/GenBank/DDBJ databases">
        <authorList>
            <person name="Jo J.-H."/>
            <person name="Im W.-T."/>
        </authorList>
    </citation>
    <scope>NUCLEOTIDE SEQUENCE</scope>
    <source>
        <strain evidence="7">NA20</strain>
    </source>
</reference>
<organism evidence="7 8">
    <name type="scientific">Terrimonas ginsenosidimutans</name>
    <dbReference type="NCBI Taxonomy" id="2908004"/>
    <lineage>
        <taxon>Bacteria</taxon>
        <taxon>Pseudomonadati</taxon>
        <taxon>Bacteroidota</taxon>
        <taxon>Chitinophagia</taxon>
        <taxon>Chitinophagales</taxon>
        <taxon>Chitinophagaceae</taxon>
        <taxon>Terrimonas</taxon>
    </lineage>
</organism>
<evidence type="ECO:0000256" key="2">
    <source>
        <dbReference type="ARBA" id="ARBA00022692"/>
    </source>
</evidence>
<gene>
    <name evidence="7" type="ORF">LZZ85_00425</name>
</gene>
<evidence type="ECO:0000256" key="5">
    <source>
        <dbReference type="SAM" id="MobiDB-lite"/>
    </source>
</evidence>
<dbReference type="EMBL" id="JAKLTR010000001">
    <property type="protein sequence ID" value="MCG2612715.1"/>
    <property type="molecule type" value="Genomic_DNA"/>
</dbReference>
<dbReference type="PANTHER" id="PTHR30168:SF0">
    <property type="entry name" value="INNER MEMBRANE PROTEIN"/>
    <property type="match status" value="1"/>
</dbReference>
<dbReference type="Pfam" id="PF04228">
    <property type="entry name" value="Zn_peptidase"/>
    <property type="match status" value="1"/>
</dbReference>
<feature type="region of interest" description="Disordered" evidence="5">
    <location>
        <begin position="49"/>
        <end position="71"/>
    </location>
</feature>
<evidence type="ECO:0000313" key="8">
    <source>
        <dbReference type="Proteomes" id="UP001165367"/>
    </source>
</evidence>